<dbReference type="InterPro" id="IPR000843">
    <property type="entry name" value="HTH_LacI"/>
</dbReference>
<dbReference type="PROSITE" id="PS50932">
    <property type="entry name" value="HTH_LACI_2"/>
    <property type="match status" value="1"/>
</dbReference>
<dbReference type="InterPro" id="IPR010982">
    <property type="entry name" value="Lambda_DNA-bd_dom_sf"/>
</dbReference>
<proteinExistence type="predicted"/>
<evidence type="ECO:0000259" key="4">
    <source>
        <dbReference type="PROSITE" id="PS50932"/>
    </source>
</evidence>
<dbReference type="Pfam" id="PF00356">
    <property type="entry name" value="LacI"/>
    <property type="match status" value="1"/>
</dbReference>
<dbReference type="Pfam" id="PF13377">
    <property type="entry name" value="Peripla_BP_3"/>
    <property type="match status" value="1"/>
</dbReference>
<dbReference type="Gene3D" id="1.10.260.40">
    <property type="entry name" value="lambda repressor-like DNA-binding domains"/>
    <property type="match status" value="1"/>
</dbReference>
<organism evidence="5 6">
    <name type="scientific">Agrobacterium tomkonis CFBP 6623</name>
    <dbReference type="NCBI Taxonomy" id="1183432"/>
    <lineage>
        <taxon>Bacteria</taxon>
        <taxon>Pseudomonadati</taxon>
        <taxon>Pseudomonadota</taxon>
        <taxon>Alphaproteobacteria</taxon>
        <taxon>Hyphomicrobiales</taxon>
        <taxon>Rhizobiaceae</taxon>
        <taxon>Rhizobium/Agrobacterium group</taxon>
        <taxon>Agrobacterium</taxon>
        <taxon>Agrobacterium tumefaciens complex</taxon>
    </lineage>
</organism>
<dbReference type="SUPFAM" id="SSF53822">
    <property type="entry name" value="Periplasmic binding protein-like I"/>
    <property type="match status" value="1"/>
</dbReference>
<evidence type="ECO:0000313" key="6">
    <source>
        <dbReference type="Proteomes" id="UP000191988"/>
    </source>
</evidence>
<dbReference type="EMBL" id="FBWK01000037">
    <property type="protein sequence ID" value="CUX33326.1"/>
    <property type="molecule type" value="Genomic_DNA"/>
</dbReference>
<dbReference type="Proteomes" id="UP000191988">
    <property type="component" value="Unassembled WGS sequence"/>
</dbReference>
<evidence type="ECO:0000256" key="2">
    <source>
        <dbReference type="ARBA" id="ARBA00023125"/>
    </source>
</evidence>
<gene>
    <name evidence="5" type="primary">aglR</name>
    <name evidence="5" type="ORF">AGR3A_Cc420101</name>
</gene>
<dbReference type="CDD" id="cd20010">
    <property type="entry name" value="PBP1_AglR-like"/>
    <property type="match status" value="1"/>
</dbReference>
<feature type="domain" description="HTH lacI-type" evidence="4">
    <location>
        <begin position="13"/>
        <end position="67"/>
    </location>
</feature>
<keyword evidence="2" id="KW-0238">DNA-binding</keyword>
<accession>A0A1S7Q9F3</accession>
<dbReference type="Gene3D" id="3.40.50.2300">
    <property type="match status" value="2"/>
</dbReference>
<keyword evidence="1" id="KW-0805">Transcription regulation</keyword>
<keyword evidence="6" id="KW-1185">Reference proteome</keyword>
<evidence type="ECO:0000256" key="3">
    <source>
        <dbReference type="ARBA" id="ARBA00023163"/>
    </source>
</evidence>
<dbReference type="InterPro" id="IPR046335">
    <property type="entry name" value="LacI/GalR-like_sensor"/>
</dbReference>
<dbReference type="SUPFAM" id="SSF47413">
    <property type="entry name" value="lambda repressor-like DNA-binding domains"/>
    <property type="match status" value="1"/>
</dbReference>
<dbReference type="AlphaFoldDB" id="A0A1S7Q9F3"/>
<evidence type="ECO:0000256" key="1">
    <source>
        <dbReference type="ARBA" id="ARBA00023015"/>
    </source>
</evidence>
<dbReference type="GO" id="GO:0003700">
    <property type="term" value="F:DNA-binding transcription factor activity"/>
    <property type="evidence" value="ECO:0007669"/>
    <property type="project" value="TreeGrafter"/>
</dbReference>
<dbReference type="PANTHER" id="PTHR30146">
    <property type="entry name" value="LACI-RELATED TRANSCRIPTIONAL REPRESSOR"/>
    <property type="match status" value="1"/>
</dbReference>
<sequence>MFSSARMEDIRDMNLKQLSQLLGISQTTISRALNGYPEVSAETRRRVMEAAEKTGYRPNAAAQRLATGKVGSIGLVMPIGEHHRSDVHFGEFLSGLGEEASRSGFHLVIMPTEPEKEREALRGLAASGSVDGIYLAYMKKNDARIAMMQSLSLPFLVHGRSVGVEENYPYLDVDNEGAFRDAAQLLLQLGHKRIGLLNGPEGYDFTYRRCLGVEKALEASGLALHPANKRHSSMTDEEGYLGMEALLSQPEKPTAILCASTALALGAIRSMNQRGLKPGKDISLIAHDDVLPLLKPDNFSVPLTTTRSSLRAAGVRVGQRLINRIKLNQTEPHQELWKAELVVRASTGPAPKE</sequence>
<dbReference type="STRING" id="1183432.AGR3A_Cc420101"/>
<dbReference type="GO" id="GO:0000976">
    <property type="term" value="F:transcription cis-regulatory region binding"/>
    <property type="evidence" value="ECO:0007669"/>
    <property type="project" value="TreeGrafter"/>
</dbReference>
<protein>
    <submittedName>
        <fullName evidence="5">Transcriptional regulator repressor</fullName>
    </submittedName>
</protein>
<dbReference type="CDD" id="cd01392">
    <property type="entry name" value="HTH_LacI"/>
    <property type="match status" value="1"/>
</dbReference>
<dbReference type="InterPro" id="IPR028082">
    <property type="entry name" value="Peripla_BP_I"/>
</dbReference>
<keyword evidence="3" id="KW-0804">Transcription</keyword>
<dbReference type="PANTHER" id="PTHR30146:SF138">
    <property type="entry name" value="TRANSCRIPTIONAL REGULATORY PROTEIN"/>
    <property type="match status" value="1"/>
</dbReference>
<dbReference type="SMART" id="SM00354">
    <property type="entry name" value="HTH_LACI"/>
    <property type="match status" value="1"/>
</dbReference>
<name>A0A1S7Q9F3_9HYPH</name>
<reference evidence="6" key="1">
    <citation type="submission" date="2016-01" db="EMBL/GenBank/DDBJ databases">
        <authorList>
            <person name="Regsiter A."/>
            <person name="william w."/>
        </authorList>
    </citation>
    <scope>NUCLEOTIDE SEQUENCE [LARGE SCALE GENOMIC DNA]</scope>
    <source>
        <strain evidence="6">CFBP 6623</strain>
    </source>
</reference>
<evidence type="ECO:0000313" key="5">
    <source>
        <dbReference type="EMBL" id="CUX33326.1"/>
    </source>
</evidence>